<dbReference type="AlphaFoldDB" id="W5Y4N4"/>
<keyword evidence="1" id="KW-0812">Transmembrane</keyword>
<dbReference type="Proteomes" id="UP000019222">
    <property type="component" value="Chromosome"/>
</dbReference>
<dbReference type="KEGG" id="cvt:B843_12390"/>
<evidence type="ECO:0000313" key="2">
    <source>
        <dbReference type="EMBL" id="AHI23854.1"/>
    </source>
</evidence>
<feature type="transmembrane region" description="Helical" evidence="1">
    <location>
        <begin position="68"/>
        <end position="86"/>
    </location>
</feature>
<feature type="transmembrane region" description="Helical" evidence="1">
    <location>
        <begin position="44"/>
        <end position="62"/>
    </location>
</feature>
<dbReference type="PATRIC" id="fig|1224164.3.peg.2501"/>
<name>W5Y4N4_9CORY</name>
<dbReference type="eggNOG" id="COG0679">
    <property type="taxonomic scope" value="Bacteria"/>
</dbReference>
<keyword evidence="3" id="KW-1185">Reference proteome</keyword>
<dbReference type="EMBL" id="CP004353">
    <property type="protein sequence ID" value="AHI23854.1"/>
    <property type="molecule type" value="Genomic_DNA"/>
</dbReference>
<feature type="transmembrane region" description="Helical" evidence="1">
    <location>
        <begin position="6"/>
        <end position="24"/>
    </location>
</feature>
<sequence>MNVMDVATSAIVPVVALLAMGFVLRHRFLTEPALWSGLEKISYYLFTPALFVTSISTTDLSAVRAGPLVLSLTAPLALTTGILLLLRRPLRASGPDITSVV</sequence>
<reference evidence="2 3" key="1">
    <citation type="submission" date="2013-02" db="EMBL/GenBank/DDBJ databases">
        <title>The complete genome sequence of Corynebacterium vitaeruminis DSM 20294.</title>
        <authorList>
            <person name="Ruckert C."/>
            <person name="Albersmeier A."/>
            <person name="Kalinowski J."/>
        </authorList>
    </citation>
    <scope>NUCLEOTIDE SEQUENCE [LARGE SCALE GENOMIC DNA]</scope>
    <source>
        <strain evidence="3">ATCC 10234</strain>
    </source>
</reference>
<keyword evidence="1" id="KW-1133">Transmembrane helix</keyword>
<protein>
    <submittedName>
        <fullName evidence="2">Auxin efflux carrier</fullName>
    </submittedName>
</protein>
<evidence type="ECO:0000313" key="3">
    <source>
        <dbReference type="Proteomes" id="UP000019222"/>
    </source>
</evidence>
<dbReference type="HOGENOM" id="CLU_2286802_0_0_11"/>
<keyword evidence="1" id="KW-0472">Membrane</keyword>
<accession>W5Y4N4</accession>
<evidence type="ECO:0000256" key="1">
    <source>
        <dbReference type="SAM" id="Phobius"/>
    </source>
</evidence>
<gene>
    <name evidence="2" type="ORF">B843_12390</name>
</gene>
<proteinExistence type="predicted"/>
<dbReference type="STRING" id="1224164.B843_12390"/>
<organism evidence="2 3">
    <name type="scientific">Corynebacterium vitaeruminis DSM 20294</name>
    <dbReference type="NCBI Taxonomy" id="1224164"/>
    <lineage>
        <taxon>Bacteria</taxon>
        <taxon>Bacillati</taxon>
        <taxon>Actinomycetota</taxon>
        <taxon>Actinomycetes</taxon>
        <taxon>Mycobacteriales</taxon>
        <taxon>Corynebacteriaceae</taxon>
        <taxon>Corynebacterium</taxon>
    </lineage>
</organism>
<dbReference type="RefSeq" id="WP_051483515.1">
    <property type="nucleotide sequence ID" value="NZ_CP004353.1"/>
</dbReference>